<accession>A0ABW1VF63</accession>
<dbReference type="EC" id="2.7.1.-" evidence="9"/>
<feature type="modified residue" description="Phosphocysteine; by EIIA" evidence="7">
    <location>
        <position position="7"/>
    </location>
</feature>
<keyword evidence="10" id="KW-1185">Reference proteome</keyword>
<evidence type="ECO:0000256" key="4">
    <source>
        <dbReference type="ARBA" id="ARBA00022679"/>
    </source>
</evidence>
<dbReference type="Pfam" id="PF02302">
    <property type="entry name" value="PTS_IIB"/>
    <property type="match status" value="1"/>
</dbReference>
<dbReference type="PANTHER" id="PTHR34581:SF2">
    <property type="entry name" value="PTS SYSTEM N,N'-DIACETYLCHITOBIOSE-SPECIFIC EIIB COMPONENT"/>
    <property type="match status" value="1"/>
</dbReference>
<dbReference type="InterPro" id="IPR051819">
    <property type="entry name" value="PTS_sugar-specific_EIIB"/>
</dbReference>
<dbReference type="Gene3D" id="3.40.50.2300">
    <property type="match status" value="1"/>
</dbReference>
<evidence type="ECO:0000256" key="6">
    <source>
        <dbReference type="ARBA" id="ARBA00022777"/>
    </source>
</evidence>
<dbReference type="PANTHER" id="PTHR34581">
    <property type="entry name" value="PTS SYSTEM N,N'-DIACETYLCHITOBIOSE-SPECIFIC EIIB COMPONENT"/>
    <property type="match status" value="1"/>
</dbReference>
<name>A0ABW1VF63_9MICO</name>
<evidence type="ECO:0000256" key="1">
    <source>
        <dbReference type="ARBA" id="ARBA00022448"/>
    </source>
</evidence>
<dbReference type="RefSeq" id="WP_386730800.1">
    <property type="nucleotide sequence ID" value="NZ_JBHSTP010000002.1"/>
</dbReference>
<keyword evidence="3 9" id="KW-0762">Sugar transport</keyword>
<keyword evidence="1" id="KW-0813">Transport</keyword>
<feature type="domain" description="PTS EIIB type-3" evidence="8">
    <location>
        <begin position="1"/>
        <end position="101"/>
    </location>
</feature>
<sequence>MRILVVCGAGASSTFVAQRILRSAARRAITITVTPSSEALLGSLIPGADVILVGSHLAARIEDIRPSAGSVPVVALPDSAFTAVSGDAALDLALSAAQATQ</sequence>
<dbReference type="PROSITE" id="PS51100">
    <property type="entry name" value="PTS_EIIB_TYPE_3"/>
    <property type="match status" value="1"/>
</dbReference>
<dbReference type="InterPro" id="IPR003501">
    <property type="entry name" value="PTS_EIIB_2/3"/>
</dbReference>
<organism evidence="9 10">
    <name type="scientific">Luethyella okanaganae</name>
    <dbReference type="NCBI Taxonomy" id="69372"/>
    <lineage>
        <taxon>Bacteria</taxon>
        <taxon>Bacillati</taxon>
        <taxon>Actinomycetota</taxon>
        <taxon>Actinomycetes</taxon>
        <taxon>Micrococcales</taxon>
        <taxon>Microbacteriaceae</taxon>
        <taxon>Luethyella</taxon>
    </lineage>
</organism>
<evidence type="ECO:0000256" key="5">
    <source>
        <dbReference type="ARBA" id="ARBA00022683"/>
    </source>
</evidence>
<dbReference type="Proteomes" id="UP001596306">
    <property type="component" value="Unassembled WGS sequence"/>
</dbReference>
<dbReference type="EMBL" id="JBHSTP010000002">
    <property type="protein sequence ID" value="MFC6356418.1"/>
    <property type="molecule type" value="Genomic_DNA"/>
</dbReference>
<evidence type="ECO:0000256" key="3">
    <source>
        <dbReference type="ARBA" id="ARBA00022597"/>
    </source>
</evidence>
<dbReference type="SUPFAM" id="SSF52794">
    <property type="entry name" value="PTS system IIB component-like"/>
    <property type="match status" value="1"/>
</dbReference>
<dbReference type="InterPro" id="IPR013012">
    <property type="entry name" value="PTS_EIIB_3"/>
</dbReference>
<evidence type="ECO:0000256" key="7">
    <source>
        <dbReference type="PROSITE-ProRule" id="PRU00423"/>
    </source>
</evidence>
<keyword evidence="4 9" id="KW-0808">Transferase</keyword>
<evidence type="ECO:0000259" key="8">
    <source>
        <dbReference type="PROSITE" id="PS51100"/>
    </source>
</evidence>
<comment type="caution">
    <text evidence="9">The sequence shown here is derived from an EMBL/GenBank/DDBJ whole genome shotgun (WGS) entry which is preliminary data.</text>
</comment>
<proteinExistence type="predicted"/>
<reference evidence="10" key="1">
    <citation type="journal article" date="2019" name="Int. J. Syst. Evol. Microbiol.">
        <title>The Global Catalogue of Microorganisms (GCM) 10K type strain sequencing project: providing services to taxonomists for standard genome sequencing and annotation.</title>
        <authorList>
            <consortium name="The Broad Institute Genomics Platform"/>
            <consortium name="The Broad Institute Genome Sequencing Center for Infectious Disease"/>
            <person name="Wu L."/>
            <person name="Ma J."/>
        </authorList>
    </citation>
    <scope>NUCLEOTIDE SEQUENCE [LARGE SCALE GENOMIC DNA]</scope>
    <source>
        <strain evidence="10">CCUG 43304</strain>
    </source>
</reference>
<keyword evidence="6" id="KW-0418">Kinase</keyword>
<keyword evidence="2" id="KW-0597">Phosphoprotein</keyword>
<evidence type="ECO:0000313" key="9">
    <source>
        <dbReference type="EMBL" id="MFC6356418.1"/>
    </source>
</evidence>
<keyword evidence="5" id="KW-0598">Phosphotransferase system</keyword>
<protein>
    <submittedName>
        <fullName evidence="9">PTS sugar transporter subunit IIB</fullName>
        <ecNumber evidence="9">2.7.1.-</ecNumber>
    </submittedName>
</protein>
<dbReference type="InterPro" id="IPR036095">
    <property type="entry name" value="PTS_EIIB-like_sf"/>
</dbReference>
<gene>
    <name evidence="9" type="ORF">ACFQB0_09890</name>
</gene>
<dbReference type="GO" id="GO:0016740">
    <property type="term" value="F:transferase activity"/>
    <property type="evidence" value="ECO:0007669"/>
    <property type="project" value="UniProtKB-KW"/>
</dbReference>
<evidence type="ECO:0000256" key="2">
    <source>
        <dbReference type="ARBA" id="ARBA00022553"/>
    </source>
</evidence>
<evidence type="ECO:0000313" key="10">
    <source>
        <dbReference type="Proteomes" id="UP001596306"/>
    </source>
</evidence>